<keyword evidence="5" id="KW-1185">Reference proteome</keyword>
<evidence type="ECO:0000256" key="2">
    <source>
        <dbReference type="SAM" id="MobiDB-lite"/>
    </source>
</evidence>
<feature type="domain" description="Initiator Rep protein WH1" evidence="3">
    <location>
        <begin position="46"/>
        <end position="184"/>
    </location>
</feature>
<dbReference type="InterPro" id="IPR036390">
    <property type="entry name" value="WH_DNA-bd_sf"/>
</dbReference>
<sequence>MESLFKKFAHHPMTKKKTENQESVPNSLSERSETSEPVLKKYVGAVHIGADLTLYQRRAFNVLLFWAMPHMLRTTRHEINVNDLAWGMGLERATQRMSRLIENLEKMMAARVVWNLLDEKGDLEEWESTTLLPYVKFNRRSQIVTYEFTRAFQERVYSPTEFAEIALRMQRAFRSEHALALYENARRFLPEGETPWIPIDTFRKLMGVDTKTYYDEYKYLNSRLIKPSMKQVNECSDIRVQLKTKRANRIVVELKFVVERNPQMTLFAESLSRQDISLIMAEDQKRLILRLSGYRITGKRASDLIEQYCAGDIIAALDAADAWMEAKEQRREAIANPAGVVYKAITEGWRLSIETPQIPGGDHPSGGDIEQLDEQGLESIERKRERMMSEFRRRWYHSYISSRSTEQIDAHTQAFRESLESQEDSQMILERLDKQGLTGIVFGVFQHYLASLDIGPTQQEIDQHLRTL</sequence>
<protein>
    <recommendedName>
        <fullName evidence="3">Initiator Rep protein WH1 domain-containing protein</fullName>
    </recommendedName>
</protein>
<dbReference type="GO" id="GO:0003887">
    <property type="term" value="F:DNA-directed DNA polymerase activity"/>
    <property type="evidence" value="ECO:0007669"/>
    <property type="project" value="InterPro"/>
</dbReference>
<evidence type="ECO:0000256" key="1">
    <source>
        <dbReference type="ARBA" id="ARBA00038283"/>
    </source>
</evidence>
<organism evidence="4 5">
    <name type="scientific">Thiocapsa imhoffii</name>
    <dbReference type="NCBI Taxonomy" id="382777"/>
    <lineage>
        <taxon>Bacteria</taxon>
        <taxon>Pseudomonadati</taxon>
        <taxon>Pseudomonadota</taxon>
        <taxon>Gammaproteobacteria</taxon>
        <taxon>Chromatiales</taxon>
        <taxon>Chromatiaceae</taxon>
        <taxon>Thiocapsa</taxon>
    </lineage>
</organism>
<dbReference type="EMBL" id="NRSD01000025">
    <property type="protein sequence ID" value="MBK1646433.1"/>
    <property type="molecule type" value="Genomic_DNA"/>
</dbReference>
<evidence type="ECO:0000259" key="3">
    <source>
        <dbReference type="Pfam" id="PF01051"/>
    </source>
</evidence>
<reference evidence="4 5" key="1">
    <citation type="journal article" date="2020" name="Microorganisms">
        <title>Osmotic Adaptation and Compatible Solute Biosynthesis of Phototrophic Bacteria as Revealed from Genome Analyses.</title>
        <authorList>
            <person name="Imhoff J.F."/>
            <person name="Rahn T."/>
            <person name="Kunzel S."/>
            <person name="Keller A."/>
            <person name="Neulinger S.C."/>
        </authorList>
    </citation>
    <scope>NUCLEOTIDE SEQUENCE [LARGE SCALE GENOMIC DNA]</scope>
    <source>
        <strain evidence="4 5">DSM 21303</strain>
    </source>
</reference>
<gene>
    <name evidence="4" type="ORF">CKO25_17630</name>
</gene>
<evidence type="ECO:0000313" key="5">
    <source>
        <dbReference type="Proteomes" id="UP001138802"/>
    </source>
</evidence>
<dbReference type="AlphaFoldDB" id="A0A9X0WKT9"/>
<evidence type="ECO:0000313" key="4">
    <source>
        <dbReference type="EMBL" id="MBK1646433.1"/>
    </source>
</evidence>
<dbReference type="RefSeq" id="WP_200389248.1">
    <property type="nucleotide sequence ID" value="NZ_NRSD01000025.1"/>
</dbReference>
<comment type="caution">
    <text evidence="4">The sequence shown here is derived from an EMBL/GenBank/DDBJ whole genome shotgun (WGS) entry which is preliminary data.</text>
</comment>
<dbReference type="GO" id="GO:0006270">
    <property type="term" value="P:DNA replication initiation"/>
    <property type="evidence" value="ECO:0007669"/>
    <property type="project" value="InterPro"/>
</dbReference>
<dbReference type="InterPro" id="IPR036388">
    <property type="entry name" value="WH-like_DNA-bd_sf"/>
</dbReference>
<dbReference type="Gene3D" id="1.10.10.10">
    <property type="entry name" value="Winged helix-like DNA-binding domain superfamily/Winged helix DNA-binding domain"/>
    <property type="match status" value="1"/>
</dbReference>
<accession>A0A9X0WKT9</accession>
<comment type="similarity">
    <text evidence="1">Belongs to the initiator RepB protein family.</text>
</comment>
<name>A0A9X0WKT9_9GAMM</name>
<dbReference type="SUPFAM" id="SSF46785">
    <property type="entry name" value="Winged helix' DNA-binding domain"/>
    <property type="match status" value="1"/>
</dbReference>
<dbReference type="InterPro" id="IPR000525">
    <property type="entry name" value="Initiator_Rep_WH1"/>
</dbReference>
<feature type="region of interest" description="Disordered" evidence="2">
    <location>
        <begin position="1"/>
        <end position="32"/>
    </location>
</feature>
<dbReference type="Proteomes" id="UP001138802">
    <property type="component" value="Unassembled WGS sequence"/>
</dbReference>
<dbReference type="Pfam" id="PF21205">
    <property type="entry name" value="Rep3_C"/>
    <property type="match status" value="1"/>
</dbReference>
<dbReference type="Pfam" id="PF01051">
    <property type="entry name" value="Rep3_N"/>
    <property type="match status" value="1"/>
</dbReference>
<proteinExistence type="inferred from homology"/>